<keyword evidence="2" id="KW-1133">Transmembrane helix</keyword>
<feature type="domain" description="LTD" evidence="4">
    <location>
        <begin position="122"/>
        <end position="229"/>
    </location>
</feature>
<keyword evidence="2" id="KW-0812">Transmembrane</keyword>
<comment type="caution">
    <text evidence="5">The sequence shown here is derived from an EMBL/GenBank/DDBJ whole genome shotgun (WGS) entry which is preliminary data.</text>
</comment>
<feature type="transmembrane region" description="Helical" evidence="2">
    <location>
        <begin position="1933"/>
        <end position="1953"/>
    </location>
</feature>
<dbReference type="InterPro" id="IPR004843">
    <property type="entry name" value="Calcineurin-like_PHP"/>
</dbReference>
<evidence type="ECO:0000259" key="4">
    <source>
        <dbReference type="PROSITE" id="PS51841"/>
    </source>
</evidence>
<dbReference type="SUPFAM" id="SSF74853">
    <property type="entry name" value="Lamin A/C globular tail domain"/>
    <property type="match status" value="2"/>
</dbReference>
<feature type="signal peptide" evidence="3">
    <location>
        <begin position="1"/>
        <end position="35"/>
    </location>
</feature>
<dbReference type="Proteomes" id="UP000245624">
    <property type="component" value="Unassembled WGS sequence"/>
</dbReference>
<dbReference type="PROSITE" id="PS51841">
    <property type="entry name" value="LTD"/>
    <property type="match status" value="3"/>
</dbReference>
<dbReference type="GO" id="GO:0016787">
    <property type="term" value="F:hydrolase activity"/>
    <property type="evidence" value="ECO:0007669"/>
    <property type="project" value="InterPro"/>
</dbReference>
<evidence type="ECO:0000256" key="3">
    <source>
        <dbReference type="SAM" id="SignalP"/>
    </source>
</evidence>
<feature type="domain" description="LTD" evidence="4">
    <location>
        <begin position="427"/>
        <end position="555"/>
    </location>
</feature>
<evidence type="ECO:0000313" key="6">
    <source>
        <dbReference type="Proteomes" id="UP000245624"/>
    </source>
</evidence>
<dbReference type="Gene3D" id="3.60.21.10">
    <property type="match status" value="1"/>
</dbReference>
<dbReference type="InterPro" id="IPR029052">
    <property type="entry name" value="Metallo-depent_PP-like"/>
</dbReference>
<sequence>MRKRNKKKVARLFSVFLITCILFSHVFVHFSVVQASPNQKIEENTDEERSAETSGQQSVESKDKQLTRKPNQIHNEEDKSSTKEVEESNEITESATKQEKNIPEIDEKKEKVEKSSIENAEGTPSIDFQKVPSILITEVMPFSKENDQFAYFEIYNNSNQAIQLDYYNISFHSTASSGEKILELPPTSLEPGETVVAWNNGGNLSIDDFNHHYGTKLTEEQVISYQAISFSNTNKQTISIRDNQQEIVSASFSEEDIQLGKTLTYLYPQESTAMQTSKQQQKPTPGKLDKQQIPEKPVTVSASDAPIIKSKPVSEADVNSTITINAIIDDADSSLQAKLFYRYQGEASYRSVEMSRQESNNYHAEIPAEEVITGQIEYYIMATNAHHRAVDPTKDTPNVITVKKIEKEKKQVNTVVEEQKMINEDFTQYPQLLITEISPNTAGGGTDYFEYFELYNNTNQTLHLSDYHFIYHYTDSSKNIMFELPDVDIASEETLVFWYNNGKNELEAFNEQFSTNLTKEEVIPFNSSSFPGFANGGNRALIIKDHKNNEVVYADYLGEDNNNDGKVIQYKYPLEEATKMKKHQVLADPTPGMVDEVQVPSESVEVPEEEIDQEAPMITHKQVKEGQAFSPISIQAEIVDNHTIPSANLYVKKKDSEYISLPMSIDPENPSQYTVEIPGNHVDENLTYYIEATDGRNKSKTEEFTIQIDQEKIDSQALPPLLVTEVVPDTTNTGSADGYEFIEIYNNTDQPINLKDYKIQYRYGTDPESDVIWPSIPDDVVIPAKETLVFWIINGHNNDQTVADFNANFSSQLVENQDIVRIESAGMANGSTRGLIIASNTGIEYSIAYYNDTENVDDVVANKGIVYRYPVDKTNVMEKISAGELDATPGTVEDYQVPNEPVQKQQDTIAPEIDNITTISQVNHTENIDLQVSANDNQEVKTVAVYYRTEDEKEFKEALLEESEEKGVYQYRIYAPEIIGKEYVEYYFQASDGTNSVKSGIETIRVASDLDQSPLRLNVENEQILSGKSIIKGTAEKSSSDDLIMKIDEQVINDTYKAVEHQAYLAFEVSGINTYFQNGVTIGDEIVHIFDDWMAQWETITVPIDPTKLQLGDNTITIRAGNKATPWEGDPGENRDDFNLRNVRLVMTDGTVLTDPSHPDPSDVLDMGDDGTERIAEHFTFTITDGLANSLAYQWDTTTVEDGSHRVQILQNTKLIERKVFVDNTAPIISPNMEENRSYKGEFEINAEITDEIAGVDSYQAWLDNEEITLPYMTSSGSLAPGEHVLKIKAIDKVGNAKIEEIMFHTVEENPTEPNNQTDTQIGDPKLRVKVKDPMGDQLDVGFYQAFQYKPSDKSSVISYQSTAKTEPPATKKISAQAELSDQELKLASEQDGKYLVTDSTTEFPYHRFDVTLDESVNNDDQVELVWNGHSLEGRKVSMYAWNIEKAQWDLIDYQIAGTDDFTLSGYVEVTKYADNHTIHVIIQDEIPANPNQYDYTFVWMSDTQYYSESYPHIYDRQTQWIAENQEKMNIEYVFHSGDLVDEADQEYQWLHADEYMKTLDDANIPYGVLAGNHDVLQKDNDYTEYYKYFGEDRFMEKPYYGGSYLNNRGHYDLISVNGNDFIMMYLGWGIDEEGIAWMNEILAQYPDRMAILTFHEYLQATGTRHPLGEKLYNEVVIPNENVMAVLSGHYHEAQTLIDEIDDDGDGTPDRTVYQMLADYQAGPEGGQGYMRLLHFDSTNNRIFVNTYSPYMDDYNYYDTDEYPNKDEFMIDLDLTPKEKRVATDSFVVNVYTNSEIGTVQNVASGDTAEITWSGLEEGKTYYWYTRITDQYSGSTRSSIWSLIKGRDDVSEGEHDENNQDEGTGTGDNDQEQPPTKPEVNPIQDEKGNEIDNQDEIEKHSESDKIIRVNKNQDKEPLTSKQGISLPDTATNIYNLLLGSMVLLVMGIILFIWQRQKRQKQKYSN</sequence>
<evidence type="ECO:0000256" key="1">
    <source>
        <dbReference type="SAM" id="MobiDB-lite"/>
    </source>
</evidence>
<feature type="compositionally biased region" description="Basic and acidic residues" evidence="1">
    <location>
        <begin position="1884"/>
        <end position="1918"/>
    </location>
</feature>
<feature type="compositionally biased region" description="Basic and acidic residues" evidence="1">
    <location>
        <begin position="40"/>
        <end position="51"/>
    </location>
</feature>
<evidence type="ECO:0000256" key="2">
    <source>
        <dbReference type="SAM" id="Phobius"/>
    </source>
</evidence>
<proteinExistence type="predicted"/>
<keyword evidence="3" id="KW-0732">Signal</keyword>
<dbReference type="OrthoDB" id="9772095at2"/>
<feature type="compositionally biased region" description="Polar residues" evidence="1">
    <location>
        <begin position="272"/>
        <end position="283"/>
    </location>
</feature>
<gene>
    <name evidence="5" type="ORF">DLJ74_08390</name>
</gene>
<keyword evidence="2" id="KW-0472">Membrane</keyword>
<dbReference type="EMBL" id="QGTD01000008">
    <property type="protein sequence ID" value="PWU68454.1"/>
    <property type="molecule type" value="Genomic_DNA"/>
</dbReference>
<dbReference type="InterPro" id="IPR001322">
    <property type="entry name" value="Lamin_tail_dom"/>
</dbReference>
<feature type="region of interest" description="Disordered" evidence="1">
    <location>
        <begin position="39"/>
        <end position="124"/>
    </location>
</feature>
<dbReference type="Pfam" id="PF00932">
    <property type="entry name" value="LTD"/>
    <property type="match status" value="3"/>
</dbReference>
<dbReference type="RefSeq" id="WP_109984134.1">
    <property type="nucleotide sequence ID" value="NZ_QGTD01000008.1"/>
</dbReference>
<accession>A0A317KZL9</accession>
<evidence type="ECO:0000313" key="5">
    <source>
        <dbReference type="EMBL" id="PWU68454.1"/>
    </source>
</evidence>
<organism evidence="5 6">
    <name type="scientific">Gracilibacillus dipsosauri</name>
    <dbReference type="NCBI Taxonomy" id="178340"/>
    <lineage>
        <taxon>Bacteria</taxon>
        <taxon>Bacillati</taxon>
        <taxon>Bacillota</taxon>
        <taxon>Bacilli</taxon>
        <taxon>Bacillales</taxon>
        <taxon>Bacillaceae</taxon>
        <taxon>Gracilibacillus</taxon>
    </lineage>
</organism>
<feature type="compositionally biased region" description="Basic and acidic residues" evidence="1">
    <location>
        <begin position="1847"/>
        <end position="1858"/>
    </location>
</feature>
<feature type="chain" id="PRO_5016281338" evidence="3">
    <location>
        <begin position="36"/>
        <end position="1965"/>
    </location>
</feature>
<name>A0A317KZL9_9BACI</name>
<dbReference type="PANTHER" id="PTHR43143">
    <property type="entry name" value="METALLOPHOSPHOESTERASE, CALCINEURIN SUPERFAMILY"/>
    <property type="match status" value="1"/>
</dbReference>
<dbReference type="SUPFAM" id="SSF56300">
    <property type="entry name" value="Metallo-dependent phosphatases"/>
    <property type="match status" value="1"/>
</dbReference>
<dbReference type="Gene3D" id="2.60.40.1260">
    <property type="entry name" value="Lamin Tail domain"/>
    <property type="match status" value="1"/>
</dbReference>
<feature type="region of interest" description="Disordered" evidence="1">
    <location>
        <begin position="272"/>
        <end position="301"/>
    </location>
</feature>
<feature type="region of interest" description="Disordered" evidence="1">
    <location>
        <begin position="1847"/>
        <end position="1923"/>
    </location>
</feature>
<dbReference type="InterPro" id="IPR051918">
    <property type="entry name" value="STPP_CPPED1"/>
</dbReference>
<dbReference type="PANTHER" id="PTHR43143:SF5">
    <property type="entry name" value="SECRETED PROTEIN"/>
    <property type="match status" value="1"/>
</dbReference>
<reference evidence="5 6" key="1">
    <citation type="submission" date="2018-05" db="EMBL/GenBank/DDBJ databases">
        <title>Genomic analysis of Gracilibacillus dipsosauri DD1 reveals novel features of a salt-tolerant amylase.</title>
        <authorList>
            <person name="Deutch C.E."/>
            <person name="Yang S."/>
        </authorList>
    </citation>
    <scope>NUCLEOTIDE SEQUENCE [LARGE SCALE GENOMIC DNA]</scope>
    <source>
        <strain evidence="5 6">DD1</strain>
    </source>
</reference>
<dbReference type="Pfam" id="PF00149">
    <property type="entry name" value="Metallophos"/>
    <property type="match status" value="1"/>
</dbReference>
<feature type="compositionally biased region" description="Basic and acidic residues" evidence="1">
    <location>
        <begin position="96"/>
        <end position="116"/>
    </location>
</feature>
<feature type="domain" description="LTD" evidence="4">
    <location>
        <begin position="709"/>
        <end position="871"/>
    </location>
</feature>
<feature type="compositionally biased region" description="Basic and acidic residues" evidence="1">
    <location>
        <begin position="74"/>
        <end position="86"/>
    </location>
</feature>
<keyword evidence="6" id="KW-1185">Reference proteome</keyword>
<dbReference type="InterPro" id="IPR036415">
    <property type="entry name" value="Lamin_tail_dom_sf"/>
</dbReference>
<protein>
    <submittedName>
        <fullName evidence="5">Metallophosphoesterase</fullName>
    </submittedName>
</protein>